<proteinExistence type="predicted"/>
<evidence type="ECO:0000313" key="2">
    <source>
        <dbReference type="Proteomes" id="UP001371218"/>
    </source>
</evidence>
<comment type="caution">
    <text evidence="1">The sequence shown here is derived from an EMBL/GenBank/DDBJ whole genome shotgun (WGS) entry which is preliminary data.</text>
</comment>
<dbReference type="Proteomes" id="UP001371218">
    <property type="component" value="Unassembled WGS sequence"/>
</dbReference>
<dbReference type="RefSeq" id="WP_341425005.1">
    <property type="nucleotide sequence ID" value="NZ_JBBUTG010000003.1"/>
</dbReference>
<dbReference type="Pfam" id="PF20086">
    <property type="entry name" value="DUF6478"/>
    <property type="match status" value="1"/>
</dbReference>
<sequence length="251" mass="27246">MSNIVDPRRQEQVHRLTLELQALRGRLNDTIDQLCELVAGHELGSEPIGLSPLAGLEQGSMERSLAPAWLRLPSNQASVSNPPSGHRLGNETAVYSDYRSGFLQVIQVSQPRGADENYALVVNHADFDGSFLSVVIDARSLLADMPAGSARLSLAVEVRGTPMPGMNAKCAWKVGEHWSERPLRLQGGQLAADSLTVDMLDPAQINALDFHLFFNPVGRGSFEIRRLTVALVVTPSNEEVPVTSSVFETAP</sequence>
<dbReference type="InterPro" id="IPR045514">
    <property type="entry name" value="DUF6478"/>
</dbReference>
<evidence type="ECO:0000313" key="1">
    <source>
        <dbReference type="EMBL" id="MEK8030645.1"/>
    </source>
</evidence>
<dbReference type="EMBL" id="JBBUTG010000003">
    <property type="protein sequence ID" value="MEK8030645.1"/>
    <property type="molecule type" value="Genomic_DNA"/>
</dbReference>
<name>A0ABU9BP04_9BURK</name>
<protein>
    <submittedName>
        <fullName evidence="1">DUF6478 family protein</fullName>
    </submittedName>
</protein>
<organism evidence="1 2">
    <name type="scientific">Ideonella lacteola</name>
    <dbReference type="NCBI Taxonomy" id="2984193"/>
    <lineage>
        <taxon>Bacteria</taxon>
        <taxon>Pseudomonadati</taxon>
        <taxon>Pseudomonadota</taxon>
        <taxon>Betaproteobacteria</taxon>
        <taxon>Burkholderiales</taxon>
        <taxon>Sphaerotilaceae</taxon>
        <taxon>Ideonella</taxon>
    </lineage>
</organism>
<keyword evidence="2" id="KW-1185">Reference proteome</keyword>
<accession>A0ABU9BP04</accession>
<reference evidence="1 2" key="1">
    <citation type="submission" date="2024-04" db="EMBL/GenBank/DDBJ databases">
        <title>Novel species of the genus Ideonella isolated from streams.</title>
        <authorList>
            <person name="Lu H."/>
        </authorList>
    </citation>
    <scope>NUCLEOTIDE SEQUENCE [LARGE SCALE GENOMIC DNA]</scope>
    <source>
        <strain evidence="1 2">DXS29W</strain>
    </source>
</reference>
<gene>
    <name evidence="1" type="ORF">AACH06_07380</name>
</gene>